<keyword evidence="3" id="KW-1185">Reference proteome</keyword>
<keyword evidence="1" id="KW-1133">Transmembrane helix</keyword>
<evidence type="ECO:0000313" key="3">
    <source>
        <dbReference type="Proteomes" id="UP001198163"/>
    </source>
</evidence>
<dbReference type="Pfam" id="PF02592">
    <property type="entry name" value="Vut_1"/>
    <property type="match status" value="1"/>
</dbReference>
<feature type="transmembrane region" description="Helical" evidence="1">
    <location>
        <begin position="184"/>
        <end position="205"/>
    </location>
</feature>
<dbReference type="InterPro" id="IPR003744">
    <property type="entry name" value="YhhQ"/>
</dbReference>
<comment type="subcellular location">
    <subcellularLocation>
        <location evidence="1">Cell membrane</location>
        <topology evidence="1">Multi-pass membrane protein</topology>
    </subcellularLocation>
</comment>
<proteinExistence type="inferred from homology"/>
<evidence type="ECO:0000256" key="1">
    <source>
        <dbReference type="HAMAP-Rule" id="MF_02088"/>
    </source>
</evidence>
<evidence type="ECO:0000313" key="2">
    <source>
        <dbReference type="EMBL" id="MCD1654220.1"/>
    </source>
</evidence>
<dbReference type="PANTHER" id="PTHR34300:SF2">
    <property type="entry name" value="QUEUOSINE PRECURSOR TRANSPORTER-RELATED"/>
    <property type="match status" value="1"/>
</dbReference>
<dbReference type="AlphaFoldDB" id="A0AAE3JJG8"/>
<comment type="caution">
    <text evidence="2">The sequence shown here is derived from an EMBL/GenBank/DDBJ whole genome shotgun (WGS) entry which is preliminary data.</text>
</comment>
<organism evidence="2 3">
    <name type="scientific">Teretinema zuelzerae</name>
    <dbReference type="NCBI Taxonomy" id="156"/>
    <lineage>
        <taxon>Bacteria</taxon>
        <taxon>Pseudomonadati</taxon>
        <taxon>Spirochaetota</taxon>
        <taxon>Spirochaetia</taxon>
        <taxon>Spirochaetales</taxon>
        <taxon>Treponemataceae</taxon>
        <taxon>Teretinema</taxon>
    </lineage>
</organism>
<feature type="transmembrane region" description="Helical" evidence="1">
    <location>
        <begin position="9"/>
        <end position="29"/>
    </location>
</feature>
<reference evidence="2" key="1">
    <citation type="submission" date="2021-08" db="EMBL/GenBank/DDBJ databases">
        <title>Comparative analyses of Brucepasteria parasyntrophica and Teretinema zuelzerae.</title>
        <authorList>
            <person name="Song Y."/>
            <person name="Brune A."/>
        </authorList>
    </citation>
    <scope>NUCLEOTIDE SEQUENCE</scope>
    <source>
        <strain evidence="2">DSM 1903</strain>
    </source>
</reference>
<dbReference type="HAMAP" id="MF_02088">
    <property type="entry name" value="Q_prec_transport"/>
    <property type="match status" value="1"/>
</dbReference>
<dbReference type="PANTHER" id="PTHR34300">
    <property type="entry name" value="QUEUOSINE PRECURSOR TRANSPORTER-RELATED"/>
    <property type="match status" value="1"/>
</dbReference>
<name>A0AAE3JJG8_9SPIR</name>
<dbReference type="RefSeq" id="WP_230754237.1">
    <property type="nucleotide sequence ID" value="NZ_JAINWA010000001.1"/>
</dbReference>
<comment type="similarity">
    <text evidence="1">Belongs to the vitamin uptake transporter (VUT/ECF) (TC 2.A.88) family. Q precursor transporter subfamily.</text>
</comment>
<keyword evidence="1" id="KW-0472">Membrane</keyword>
<feature type="transmembrane region" description="Helical" evidence="1">
    <location>
        <begin position="143"/>
        <end position="172"/>
    </location>
</feature>
<dbReference type="EMBL" id="JAINWA010000001">
    <property type="protein sequence ID" value="MCD1654220.1"/>
    <property type="molecule type" value="Genomic_DNA"/>
</dbReference>
<dbReference type="GO" id="GO:0005886">
    <property type="term" value="C:plasma membrane"/>
    <property type="evidence" value="ECO:0007669"/>
    <property type="project" value="UniProtKB-SubCell"/>
</dbReference>
<dbReference type="Proteomes" id="UP001198163">
    <property type="component" value="Unassembled WGS sequence"/>
</dbReference>
<accession>A0AAE3JJG8</accession>
<dbReference type="GO" id="GO:0022857">
    <property type="term" value="F:transmembrane transporter activity"/>
    <property type="evidence" value="ECO:0007669"/>
    <property type="project" value="UniProtKB-UniRule"/>
</dbReference>
<feature type="transmembrane region" description="Helical" evidence="1">
    <location>
        <begin position="69"/>
        <end position="90"/>
    </location>
</feature>
<protein>
    <recommendedName>
        <fullName evidence="1">Probable queuosine precursor transporter</fullName>
        <shortName evidence="1">Q precursor transporter</shortName>
    </recommendedName>
</protein>
<keyword evidence="1" id="KW-0812">Transmembrane</keyword>
<gene>
    <name evidence="2" type="ORF">K7J14_05830</name>
</gene>
<keyword evidence="1" id="KW-1003">Cell membrane</keyword>
<dbReference type="NCBIfam" id="TIGR00697">
    <property type="entry name" value="queuosine precursor transporter"/>
    <property type="match status" value="1"/>
</dbReference>
<feature type="transmembrane region" description="Helical" evidence="1">
    <location>
        <begin position="35"/>
        <end position="57"/>
    </location>
</feature>
<keyword evidence="1" id="KW-0813">Transport</keyword>
<sequence length="226" mass="25192">MNNNTKKTSFLPVITGLFVGILVISNILASKMVQIGPFVFDGGTLLFPLSYIFGDILTEVYGYRESRKVIWTGLIMLVLMAVNVWLIGYLPAEPSWVFQDDFNNILMLMPRIVIASIVAYFAGEWSNSAVLSRLKVATKGKRLWTRTIGSTLVGQLLDSTLFVFIAFTGIYPLSVLVVMALSNYLFKTVIEVVFTPATYIAVGFVKKSEGIDVYDYQVSYNPLPVK</sequence>
<comment type="function">
    <text evidence="1">Involved in the import of queuosine (Q) precursors, required for Q precursor salvage.</text>
</comment>